<organism evidence="2 3">
    <name type="scientific">Prunus dulcis</name>
    <name type="common">Almond</name>
    <name type="synonym">Amygdalus dulcis</name>
    <dbReference type="NCBI Taxonomy" id="3755"/>
    <lineage>
        <taxon>Eukaryota</taxon>
        <taxon>Viridiplantae</taxon>
        <taxon>Streptophyta</taxon>
        <taxon>Embryophyta</taxon>
        <taxon>Tracheophyta</taxon>
        <taxon>Spermatophyta</taxon>
        <taxon>Magnoliopsida</taxon>
        <taxon>eudicotyledons</taxon>
        <taxon>Gunneridae</taxon>
        <taxon>Pentapetalae</taxon>
        <taxon>rosids</taxon>
        <taxon>fabids</taxon>
        <taxon>Rosales</taxon>
        <taxon>Rosaceae</taxon>
        <taxon>Amygdaloideae</taxon>
        <taxon>Amygdaleae</taxon>
        <taxon>Prunus</taxon>
    </lineage>
</organism>
<evidence type="ECO:0008006" key="4">
    <source>
        <dbReference type="Google" id="ProtNLM"/>
    </source>
</evidence>
<keyword evidence="1" id="KW-1133">Transmembrane helix</keyword>
<protein>
    <recommendedName>
        <fullName evidence="4">Transmembrane protein</fullName>
    </recommendedName>
</protein>
<dbReference type="Proteomes" id="UP001054821">
    <property type="component" value="Chromosome 6"/>
</dbReference>
<keyword evidence="3" id="KW-1185">Reference proteome</keyword>
<feature type="transmembrane region" description="Helical" evidence="1">
    <location>
        <begin position="131"/>
        <end position="153"/>
    </location>
</feature>
<name>A0AAD4VDT2_PRUDU</name>
<sequence>MPQILGFRLFTFSRHPLTFSHFSSTSSHCSHSSLRSGGACLTVVSLRSWALVSSFSFSLVRRVNNNRGASCFIGVSSHSGGGFLTPLCHPICNLKPYLQEKTTAIQRFGVGGSSPRVYSFDPHFYGVGPGFWQLGLLGTILLPIFMGLAGYFAMKIANRGDISVLLDKPMETDPVESPGHLP</sequence>
<keyword evidence="1" id="KW-0812">Transmembrane</keyword>
<reference evidence="2 3" key="1">
    <citation type="journal article" date="2022" name="G3 (Bethesda)">
        <title>Whole-genome sequence and methylome profiling of the almond [Prunus dulcis (Mill.) D.A. Webb] cultivar 'Nonpareil'.</title>
        <authorList>
            <person name="D'Amico-Willman K.M."/>
            <person name="Ouma W.Z."/>
            <person name="Meulia T."/>
            <person name="Sideli G.M."/>
            <person name="Gradziel T.M."/>
            <person name="Fresnedo-Ramirez J."/>
        </authorList>
    </citation>
    <scope>NUCLEOTIDE SEQUENCE [LARGE SCALE GENOMIC DNA]</scope>
    <source>
        <strain evidence="2">Clone GOH B32 T37-40</strain>
    </source>
</reference>
<comment type="caution">
    <text evidence="2">The sequence shown here is derived from an EMBL/GenBank/DDBJ whole genome shotgun (WGS) entry which is preliminary data.</text>
</comment>
<evidence type="ECO:0000256" key="1">
    <source>
        <dbReference type="SAM" id="Phobius"/>
    </source>
</evidence>
<dbReference type="AlphaFoldDB" id="A0AAD4VDT2"/>
<gene>
    <name evidence="2" type="ORF">L3X38_031524</name>
</gene>
<evidence type="ECO:0000313" key="2">
    <source>
        <dbReference type="EMBL" id="KAI5322452.1"/>
    </source>
</evidence>
<keyword evidence="1" id="KW-0472">Membrane</keyword>
<dbReference type="EMBL" id="JAJFAZ020000006">
    <property type="protein sequence ID" value="KAI5322452.1"/>
    <property type="molecule type" value="Genomic_DNA"/>
</dbReference>
<evidence type="ECO:0000313" key="3">
    <source>
        <dbReference type="Proteomes" id="UP001054821"/>
    </source>
</evidence>
<proteinExistence type="predicted"/>
<accession>A0AAD4VDT2</accession>